<dbReference type="AlphaFoldDB" id="A0A5M8PGJ0"/>
<feature type="compositionally biased region" description="Polar residues" evidence="1">
    <location>
        <begin position="1"/>
        <end position="18"/>
    </location>
</feature>
<sequence>MEQLVRQNEGQEATTGSTLELPGNTHAEQCCLLKLAAAHNVSEEAIGKKLSGSDYPTKLSSTPPWSRAGRDSAGHVMRGEDFANAEGGHPEQEAFRHLSILATLTCFINHAVSIPLPNTAPLGPTSQFLTNALTLIPKDTLNRLNLASLVPRDGGSRITWHNDIYGSQTWIPINRGTLLPEAHVRAVIDGAFNQLLYLGSGVLPIDARTGWMCHSVGQDGLALDVRNSNNYQVTNGVLSSALQEVVDFMEKKGAWGEVRVVECMGPAGRCNALLVAEDFVPHCLGGSSFLL</sequence>
<gene>
    <name evidence="2" type="ORF">FRX48_07935</name>
</gene>
<reference evidence="2 3" key="1">
    <citation type="submission" date="2019-09" db="EMBL/GenBank/DDBJ databases">
        <title>The hologenome of the rock-dwelling lichen Lasallia pustulata.</title>
        <authorList>
            <person name="Greshake Tzovaras B."/>
            <person name="Segers F."/>
            <person name="Bicker A."/>
            <person name="Dal Grande F."/>
            <person name="Otte J."/>
            <person name="Hankeln T."/>
            <person name="Schmitt I."/>
            <person name="Ebersberger I."/>
        </authorList>
    </citation>
    <scope>NUCLEOTIDE SEQUENCE [LARGE SCALE GENOMIC DNA]</scope>
    <source>
        <strain evidence="2">A1-1</strain>
    </source>
</reference>
<name>A0A5M8PGJ0_9LECA</name>
<proteinExistence type="predicted"/>
<evidence type="ECO:0000256" key="1">
    <source>
        <dbReference type="SAM" id="MobiDB-lite"/>
    </source>
</evidence>
<feature type="region of interest" description="Disordered" evidence="1">
    <location>
        <begin position="50"/>
        <end position="72"/>
    </location>
</feature>
<protein>
    <submittedName>
        <fullName evidence="2">Uncharacterized protein</fullName>
    </submittedName>
</protein>
<feature type="region of interest" description="Disordered" evidence="1">
    <location>
        <begin position="1"/>
        <end position="21"/>
    </location>
</feature>
<dbReference type="EMBL" id="VXIT01000014">
    <property type="protein sequence ID" value="KAA6408193.1"/>
    <property type="molecule type" value="Genomic_DNA"/>
</dbReference>
<evidence type="ECO:0000313" key="3">
    <source>
        <dbReference type="Proteomes" id="UP000324767"/>
    </source>
</evidence>
<dbReference type="Pfam" id="PF18785">
    <property type="entry name" value="Inv-AAD"/>
    <property type="match status" value="1"/>
</dbReference>
<organism evidence="2 3">
    <name type="scientific">Lasallia pustulata</name>
    <dbReference type="NCBI Taxonomy" id="136370"/>
    <lineage>
        <taxon>Eukaryota</taxon>
        <taxon>Fungi</taxon>
        <taxon>Dikarya</taxon>
        <taxon>Ascomycota</taxon>
        <taxon>Pezizomycotina</taxon>
        <taxon>Lecanoromycetes</taxon>
        <taxon>OSLEUM clade</taxon>
        <taxon>Umbilicariomycetidae</taxon>
        <taxon>Umbilicariales</taxon>
        <taxon>Umbilicariaceae</taxon>
        <taxon>Lasallia</taxon>
    </lineage>
</organism>
<evidence type="ECO:0000313" key="2">
    <source>
        <dbReference type="EMBL" id="KAA6408193.1"/>
    </source>
</evidence>
<accession>A0A5M8PGJ0</accession>
<dbReference type="OrthoDB" id="252265at2759"/>
<comment type="caution">
    <text evidence="2">The sequence shown here is derived from an EMBL/GenBank/DDBJ whole genome shotgun (WGS) entry which is preliminary data.</text>
</comment>
<dbReference type="Proteomes" id="UP000324767">
    <property type="component" value="Unassembled WGS sequence"/>
</dbReference>